<proteinExistence type="inferred from homology"/>
<feature type="region of interest" description="Disordered" evidence="5">
    <location>
        <begin position="238"/>
        <end position="266"/>
    </location>
</feature>
<dbReference type="InterPro" id="IPR002942">
    <property type="entry name" value="S4_RNA-bd"/>
</dbReference>
<dbReference type="PANTHER" id="PTHR47683">
    <property type="entry name" value="PSEUDOURIDINE SYNTHASE FAMILY PROTEIN-RELATED"/>
    <property type="match status" value="1"/>
</dbReference>
<reference evidence="7" key="1">
    <citation type="journal article" date="2021" name="PeerJ">
        <title>Extensive microbial diversity within the chicken gut microbiome revealed by metagenomics and culture.</title>
        <authorList>
            <person name="Gilroy R."/>
            <person name="Ravi A."/>
            <person name="Getino M."/>
            <person name="Pursley I."/>
            <person name="Horton D.L."/>
            <person name="Alikhan N.F."/>
            <person name="Baker D."/>
            <person name="Gharbi K."/>
            <person name="Hall N."/>
            <person name="Watson M."/>
            <person name="Adriaenssens E.M."/>
            <person name="Foster-Nyarko E."/>
            <person name="Jarju S."/>
            <person name="Secka A."/>
            <person name="Antonio M."/>
            <person name="Oren A."/>
            <person name="Chaudhuri R.R."/>
            <person name="La Ragione R."/>
            <person name="Hildebrand F."/>
            <person name="Pallen M.J."/>
        </authorList>
    </citation>
    <scope>NUCLEOTIDE SEQUENCE</scope>
    <source>
        <strain evidence="7">ChiSjej1B19-8411</strain>
    </source>
</reference>
<dbReference type="InterPro" id="IPR018496">
    <property type="entry name" value="PsdUridine_synth_RsuA/RluB_CS"/>
</dbReference>
<evidence type="ECO:0000256" key="3">
    <source>
        <dbReference type="PROSITE-ProRule" id="PRU00182"/>
    </source>
</evidence>
<comment type="similarity">
    <text evidence="1 4">Belongs to the pseudouridine synthase RsuA family.</text>
</comment>
<evidence type="ECO:0000259" key="6">
    <source>
        <dbReference type="SMART" id="SM00363"/>
    </source>
</evidence>
<dbReference type="Gene3D" id="3.30.70.1560">
    <property type="entry name" value="Alpha-L RNA-binding motif"/>
    <property type="match status" value="1"/>
</dbReference>
<dbReference type="InterPro" id="IPR020094">
    <property type="entry name" value="TruA/RsuA/RluB/E/F_N"/>
</dbReference>
<keyword evidence="3" id="KW-0694">RNA-binding</keyword>
<dbReference type="InterPro" id="IPR020103">
    <property type="entry name" value="PsdUridine_synth_cat_dom_sf"/>
</dbReference>
<dbReference type="CDD" id="cd00165">
    <property type="entry name" value="S4"/>
    <property type="match status" value="1"/>
</dbReference>
<dbReference type="InterPro" id="IPR006145">
    <property type="entry name" value="PsdUridine_synth_RsuA/RluA"/>
</dbReference>
<dbReference type="Gene3D" id="3.30.70.580">
    <property type="entry name" value="Pseudouridine synthase I, catalytic domain, N-terminal subdomain"/>
    <property type="match status" value="1"/>
</dbReference>
<dbReference type="Pfam" id="PF00849">
    <property type="entry name" value="PseudoU_synth_2"/>
    <property type="match status" value="1"/>
</dbReference>
<dbReference type="PANTHER" id="PTHR47683:SF2">
    <property type="entry name" value="RNA-BINDING S4 DOMAIN-CONTAINING PROTEIN"/>
    <property type="match status" value="1"/>
</dbReference>
<evidence type="ECO:0000313" key="7">
    <source>
        <dbReference type="EMBL" id="HIX59121.1"/>
    </source>
</evidence>
<dbReference type="Gene3D" id="3.10.290.10">
    <property type="entry name" value="RNA-binding S4 domain"/>
    <property type="match status" value="1"/>
</dbReference>
<evidence type="ECO:0000313" key="8">
    <source>
        <dbReference type="Proteomes" id="UP000886817"/>
    </source>
</evidence>
<dbReference type="AlphaFoldDB" id="A0A9D1WH41"/>
<gene>
    <name evidence="7" type="ORF">IAA45_05325</name>
</gene>
<dbReference type="InterPro" id="IPR042092">
    <property type="entry name" value="PsdUridine_s_RsuA/RluB/E/F_cat"/>
</dbReference>
<dbReference type="SUPFAM" id="SSF55120">
    <property type="entry name" value="Pseudouridine synthase"/>
    <property type="match status" value="1"/>
</dbReference>
<accession>A0A9D1WH41</accession>
<evidence type="ECO:0000256" key="4">
    <source>
        <dbReference type="RuleBase" id="RU003887"/>
    </source>
</evidence>
<organism evidence="7 8">
    <name type="scientific">Candidatus Blautia gallistercoris</name>
    <dbReference type="NCBI Taxonomy" id="2838490"/>
    <lineage>
        <taxon>Bacteria</taxon>
        <taxon>Bacillati</taxon>
        <taxon>Bacillota</taxon>
        <taxon>Clostridia</taxon>
        <taxon>Lachnospirales</taxon>
        <taxon>Lachnospiraceae</taxon>
        <taxon>Blautia</taxon>
    </lineage>
</organism>
<dbReference type="InterPro" id="IPR000748">
    <property type="entry name" value="PsdUridine_synth_RsuA/RluB/E/F"/>
</dbReference>
<evidence type="ECO:0000256" key="2">
    <source>
        <dbReference type="ARBA" id="ARBA00023235"/>
    </source>
</evidence>
<dbReference type="NCBIfam" id="TIGR00093">
    <property type="entry name" value="pseudouridine synthase"/>
    <property type="match status" value="1"/>
</dbReference>
<name>A0A9D1WH41_9FIRM</name>
<dbReference type="SMART" id="SM00363">
    <property type="entry name" value="S4"/>
    <property type="match status" value="1"/>
</dbReference>
<dbReference type="EC" id="5.4.99.-" evidence="4"/>
<dbReference type="GO" id="GO:0000455">
    <property type="term" value="P:enzyme-directed rRNA pseudouridine synthesis"/>
    <property type="evidence" value="ECO:0007669"/>
    <property type="project" value="UniProtKB-ARBA"/>
</dbReference>
<dbReference type="InterPro" id="IPR050343">
    <property type="entry name" value="RsuA_PseudoU_synthase"/>
</dbReference>
<dbReference type="GO" id="GO:0003723">
    <property type="term" value="F:RNA binding"/>
    <property type="evidence" value="ECO:0007669"/>
    <property type="project" value="UniProtKB-KW"/>
</dbReference>
<feature type="compositionally biased region" description="Polar residues" evidence="5">
    <location>
        <begin position="238"/>
        <end position="250"/>
    </location>
</feature>
<dbReference type="GO" id="GO:0120159">
    <property type="term" value="F:rRNA pseudouridine synthase activity"/>
    <property type="evidence" value="ECO:0007669"/>
    <property type="project" value="UniProtKB-ARBA"/>
</dbReference>
<dbReference type="EMBL" id="DXEX01000119">
    <property type="protein sequence ID" value="HIX59121.1"/>
    <property type="molecule type" value="Genomic_DNA"/>
</dbReference>
<reference evidence="7" key="2">
    <citation type="submission" date="2021-04" db="EMBL/GenBank/DDBJ databases">
        <authorList>
            <person name="Gilroy R."/>
        </authorList>
    </citation>
    <scope>NUCLEOTIDE SEQUENCE</scope>
    <source>
        <strain evidence="7">ChiSjej1B19-8411</strain>
    </source>
</reference>
<dbReference type="Pfam" id="PF01479">
    <property type="entry name" value="S4"/>
    <property type="match status" value="1"/>
</dbReference>
<dbReference type="PROSITE" id="PS50889">
    <property type="entry name" value="S4"/>
    <property type="match status" value="1"/>
</dbReference>
<feature type="domain" description="RNA-binding S4" evidence="6">
    <location>
        <begin position="8"/>
        <end position="66"/>
    </location>
</feature>
<dbReference type="InterPro" id="IPR036986">
    <property type="entry name" value="S4_RNA-bd_sf"/>
</dbReference>
<protein>
    <recommendedName>
        <fullName evidence="4">Pseudouridine synthase</fullName>
        <ecNumber evidence="4">5.4.99.-</ecNumber>
    </recommendedName>
</protein>
<dbReference type="Proteomes" id="UP000886817">
    <property type="component" value="Unassembled WGS sequence"/>
</dbReference>
<keyword evidence="2 4" id="KW-0413">Isomerase</keyword>
<dbReference type="PROSITE" id="PS01149">
    <property type="entry name" value="PSI_RSU"/>
    <property type="match status" value="1"/>
</dbReference>
<dbReference type="SUPFAM" id="SSF55174">
    <property type="entry name" value="Alpha-L RNA-binding motif"/>
    <property type="match status" value="1"/>
</dbReference>
<evidence type="ECO:0000256" key="5">
    <source>
        <dbReference type="SAM" id="MobiDB-lite"/>
    </source>
</evidence>
<sequence length="266" mass="30483">MSNENGGIRINKYLSEYGVCSRREADRLIASGQVYIGDKKAEMGDRVLPGQKVRVKGVSVKEKDPEVLLIFNKPRGVVCTSQKKDRNNIIDHIGYPVRVYPIGRLDQDSEGLILLTNCGPLANMLTHPSFRHEKEYVVRVDRPVTDDFLKRMGAGVPILGTRTNPCTVRKRGEREFSIILTQGMNRQIRRMCEYFGYRVLRLRRIRIMEITLGDLQPGQYREATRREWSMLKKQLHIQNKSENNGGNHGRSSSENKRTGAKAKRSR</sequence>
<evidence type="ECO:0000256" key="1">
    <source>
        <dbReference type="ARBA" id="ARBA00008348"/>
    </source>
</evidence>
<comment type="caution">
    <text evidence="7">The sequence shown here is derived from an EMBL/GenBank/DDBJ whole genome shotgun (WGS) entry which is preliminary data.</text>
</comment>
<dbReference type="FunFam" id="3.30.70.1560:FF:000002">
    <property type="entry name" value="Pseudouridine synthase"/>
    <property type="match status" value="1"/>
</dbReference>
<dbReference type="FunFam" id="3.10.290.10:FF:000003">
    <property type="entry name" value="Pseudouridine synthase"/>
    <property type="match status" value="1"/>
</dbReference>